<dbReference type="OrthoDB" id="6371at2157"/>
<accession>L9X318</accession>
<protein>
    <submittedName>
        <fullName evidence="2">Threonine synthase 2</fullName>
    </submittedName>
</protein>
<name>L9X318_9EURY</name>
<evidence type="ECO:0000313" key="3">
    <source>
        <dbReference type="Proteomes" id="UP000011688"/>
    </source>
</evidence>
<feature type="compositionally biased region" description="Basic and acidic residues" evidence="1">
    <location>
        <begin position="46"/>
        <end position="63"/>
    </location>
</feature>
<keyword evidence="3" id="KW-1185">Reference proteome</keyword>
<dbReference type="EMBL" id="AOIB01000033">
    <property type="protein sequence ID" value="ELY54978.1"/>
    <property type="molecule type" value="Genomic_DNA"/>
</dbReference>
<dbReference type="AlphaFoldDB" id="L9X318"/>
<dbReference type="RefSeq" id="WP_005558645.1">
    <property type="nucleotide sequence ID" value="NZ_AOIB01000033.1"/>
</dbReference>
<dbReference type="eggNOG" id="arCOG01434">
    <property type="taxonomic scope" value="Archaea"/>
</dbReference>
<comment type="caution">
    <text evidence="2">The sequence shown here is derived from an EMBL/GenBank/DDBJ whole genome shotgun (WGS) entry which is preliminary data.</text>
</comment>
<evidence type="ECO:0000256" key="1">
    <source>
        <dbReference type="SAM" id="MobiDB-lite"/>
    </source>
</evidence>
<gene>
    <name evidence="2" type="ORF">C491_17814</name>
</gene>
<proteinExistence type="predicted"/>
<evidence type="ECO:0000313" key="2">
    <source>
        <dbReference type="EMBL" id="ELY54978.1"/>
    </source>
</evidence>
<reference evidence="2 3" key="1">
    <citation type="journal article" date="2014" name="PLoS Genet.">
        <title>Phylogenetically driven sequencing of extremely halophilic archaea reveals strategies for static and dynamic osmo-response.</title>
        <authorList>
            <person name="Becker E.A."/>
            <person name="Seitzer P.M."/>
            <person name="Tritt A."/>
            <person name="Larsen D."/>
            <person name="Krusor M."/>
            <person name="Yao A.I."/>
            <person name="Wu D."/>
            <person name="Madern D."/>
            <person name="Eisen J.A."/>
            <person name="Darling A.E."/>
            <person name="Facciotti M.T."/>
        </authorList>
    </citation>
    <scope>NUCLEOTIDE SEQUENCE [LARGE SCALE GENOMIC DNA]</scope>
    <source>
        <strain evidence="2 3">DSM 10524</strain>
    </source>
</reference>
<feature type="region of interest" description="Disordered" evidence="1">
    <location>
        <begin position="46"/>
        <end position="74"/>
    </location>
</feature>
<dbReference type="Proteomes" id="UP000011688">
    <property type="component" value="Unassembled WGS sequence"/>
</dbReference>
<organism evidence="2 3">
    <name type="scientific">Natronococcus amylolyticus DSM 10524</name>
    <dbReference type="NCBI Taxonomy" id="1227497"/>
    <lineage>
        <taxon>Archaea</taxon>
        <taxon>Methanobacteriati</taxon>
        <taxon>Methanobacteriota</taxon>
        <taxon>Stenosarchaea group</taxon>
        <taxon>Halobacteria</taxon>
        <taxon>Halobacteriales</taxon>
        <taxon>Natrialbaceae</taxon>
        <taxon>Natronococcus</taxon>
    </lineage>
</organism>
<sequence>MKHVRALEWTRCGETAEPDRLRDTCANHPVVGGILEVTDDYDVIDERSIADADERRSDGRADETDSSPGGLDVSDRGWVAVPVGKLRVPRVERVCGRTAY</sequence>